<dbReference type="EMBL" id="BK015822">
    <property type="protein sequence ID" value="DAE26743.1"/>
    <property type="molecule type" value="Genomic_DNA"/>
</dbReference>
<name>A0A8S5R5P9_9CAUD</name>
<sequence>MRTIKSTAGCSHYCEAAQMGDRFLCIKFSHVI</sequence>
<reference evidence="1" key="1">
    <citation type="journal article" date="2021" name="Proc. Natl. Acad. Sci. U.S.A.">
        <title>A Catalog of Tens of Thousands of Viruses from Human Metagenomes Reveals Hidden Associations with Chronic Diseases.</title>
        <authorList>
            <person name="Tisza M.J."/>
            <person name="Buck C.B."/>
        </authorList>
    </citation>
    <scope>NUCLEOTIDE SEQUENCE</scope>
    <source>
        <strain evidence="1">CtBoB21</strain>
    </source>
</reference>
<proteinExistence type="predicted"/>
<protein>
    <submittedName>
        <fullName evidence="1">Uncharacterized protein</fullName>
    </submittedName>
</protein>
<accession>A0A8S5R5P9</accession>
<evidence type="ECO:0000313" key="1">
    <source>
        <dbReference type="EMBL" id="DAE26743.1"/>
    </source>
</evidence>
<organism evidence="1">
    <name type="scientific">Myoviridae sp. ctBoB21</name>
    <dbReference type="NCBI Taxonomy" id="2827287"/>
    <lineage>
        <taxon>Viruses</taxon>
        <taxon>Duplodnaviria</taxon>
        <taxon>Heunggongvirae</taxon>
        <taxon>Uroviricota</taxon>
        <taxon>Caudoviricetes</taxon>
    </lineage>
</organism>